<accession>A0A090FX77</accession>
<dbReference type="PRINTS" id="PR00081">
    <property type="entry name" value="GDHRDH"/>
</dbReference>
<dbReference type="PANTHER" id="PTHR42879">
    <property type="entry name" value="3-OXOACYL-(ACYL-CARRIER-PROTEIN) REDUCTASE"/>
    <property type="match status" value="1"/>
</dbReference>
<dbReference type="PRINTS" id="PR00080">
    <property type="entry name" value="SDRFAMILY"/>
</dbReference>
<reference evidence="2 3" key="1">
    <citation type="submission" date="2014-08" db="EMBL/GenBank/DDBJ databases">
        <authorList>
            <person name="Moulin Lionel"/>
        </authorList>
    </citation>
    <scope>NUCLEOTIDE SEQUENCE [LARGE SCALE GENOMIC DNA]</scope>
</reference>
<organism evidence="2 3">
    <name type="scientific">Mesorhizobium plurifarium</name>
    <dbReference type="NCBI Taxonomy" id="69974"/>
    <lineage>
        <taxon>Bacteria</taxon>
        <taxon>Pseudomonadati</taxon>
        <taxon>Pseudomonadota</taxon>
        <taxon>Alphaproteobacteria</taxon>
        <taxon>Hyphomicrobiales</taxon>
        <taxon>Phyllobacteriaceae</taxon>
        <taxon>Mesorhizobium</taxon>
    </lineage>
</organism>
<dbReference type="AlphaFoldDB" id="A0A090FX77"/>
<dbReference type="InterPro" id="IPR050259">
    <property type="entry name" value="SDR"/>
</dbReference>
<dbReference type="Proteomes" id="UP000046122">
    <property type="component" value="Unassembled WGS sequence"/>
</dbReference>
<name>A0A090FX77_MESPL</name>
<sequence length="175" mass="18508">MAGRIHGLVNNAGIRTEISIEASAEDWKSAWQKEFQIKFFFAAADLAKEAIRHFMTNGGGRIVNMASRAGQRGYAADAMLYGASKAGLVNLTKSIARSFGADGVTAVAIAPGWVRTDMAEDFVAVHGKHAAVADIPIGEMALPAVIAELVAFVMRPSQASLIGETLDVNGGSYIR</sequence>
<dbReference type="Pfam" id="PF13561">
    <property type="entry name" value="adh_short_C2"/>
    <property type="match status" value="1"/>
</dbReference>
<dbReference type="EMBL" id="CCNE01000005">
    <property type="protein sequence ID" value="CDX51618.1"/>
    <property type="molecule type" value="Genomic_DNA"/>
</dbReference>
<dbReference type="InterPro" id="IPR036291">
    <property type="entry name" value="NAD(P)-bd_dom_sf"/>
</dbReference>
<dbReference type="SUPFAM" id="SSF51735">
    <property type="entry name" value="NAD(P)-binding Rossmann-fold domains"/>
    <property type="match status" value="1"/>
</dbReference>
<dbReference type="PANTHER" id="PTHR42879:SF2">
    <property type="entry name" value="3-OXOACYL-[ACYL-CARRIER-PROTEIN] REDUCTASE FABG"/>
    <property type="match status" value="1"/>
</dbReference>
<evidence type="ECO:0000313" key="2">
    <source>
        <dbReference type="EMBL" id="CDX51618.1"/>
    </source>
</evidence>
<dbReference type="InterPro" id="IPR002347">
    <property type="entry name" value="SDR_fam"/>
</dbReference>
<dbReference type="Gene3D" id="3.40.50.720">
    <property type="entry name" value="NAD(P)-binding Rossmann-like Domain"/>
    <property type="match status" value="1"/>
</dbReference>
<dbReference type="CDD" id="cd05233">
    <property type="entry name" value="SDR_c"/>
    <property type="match status" value="1"/>
</dbReference>
<proteinExistence type="inferred from homology"/>
<gene>
    <name evidence="2" type="ORF">MPL3365_130575</name>
</gene>
<protein>
    <submittedName>
        <fullName evidence="2">Short-chain dehydrogenase/reductase SDR</fullName>
    </submittedName>
</protein>
<evidence type="ECO:0000313" key="3">
    <source>
        <dbReference type="Proteomes" id="UP000046122"/>
    </source>
</evidence>
<evidence type="ECO:0000256" key="1">
    <source>
        <dbReference type="ARBA" id="ARBA00006484"/>
    </source>
</evidence>
<comment type="similarity">
    <text evidence="1">Belongs to the short-chain dehydrogenases/reductases (SDR) family.</text>
</comment>